<protein>
    <submittedName>
        <fullName evidence="1">Uncharacterized protein</fullName>
    </submittedName>
</protein>
<reference evidence="1" key="1">
    <citation type="submission" date="2022-10" db="EMBL/GenBank/DDBJ databases">
        <title>Culturing micro-colonial fungi from biological soil crusts in the Mojave desert and describing Neophaeococcomyces mojavensis, and introducing the new genera and species Taxawa tesnikishii.</title>
        <authorList>
            <person name="Kurbessoian T."/>
            <person name="Stajich J.E."/>
        </authorList>
    </citation>
    <scope>NUCLEOTIDE SEQUENCE</scope>
    <source>
        <strain evidence="1">JES_112</strain>
    </source>
</reference>
<evidence type="ECO:0000313" key="2">
    <source>
        <dbReference type="Proteomes" id="UP001172386"/>
    </source>
</evidence>
<proteinExistence type="predicted"/>
<name>A0ACC3A783_9EURO</name>
<dbReference type="Proteomes" id="UP001172386">
    <property type="component" value="Unassembled WGS sequence"/>
</dbReference>
<evidence type="ECO:0000313" key="1">
    <source>
        <dbReference type="EMBL" id="KAJ9656497.1"/>
    </source>
</evidence>
<dbReference type="EMBL" id="JAPDRQ010000077">
    <property type="protein sequence ID" value="KAJ9656497.1"/>
    <property type="molecule type" value="Genomic_DNA"/>
</dbReference>
<keyword evidence="2" id="KW-1185">Reference proteome</keyword>
<organism evidence="1 2">
    <name type="scientific">Neophaeococcomyces mojaviensis</name>
    <dbReference type="NCBI Taxonomy" id="3383035"/>
    <lineage>
        <taxon>Eukaryota</taxon>
        <taxon>Fungi</taxon>
        <taxon>Dikarya</taxon>
        <taxon>Ascomycota</taxon>
        <taxon>Pezizomycotina</taxon>
        <taxon>Eurotiomycetes</taxon>
        <taxon>Chaetothyriomycetidae</taxon>
        <taxon>Chaetothyriales</taxon>
        <taxon>Chaetothyriales incertae sedis</taxon>
        <taxon>Neophaeococcomyces</taxon>
    </lineage>
</organism>
<sequence>MSHTGLLDLLCLVISCRLFCPTSNYLVRSDQECLWILRTVAFLARIWDNRHRLGQFFQTSFDQLFGSEAIFDLSVIPPFRVQPADQQKKCMFIKADGKPCQKSISLKDRETAMTLRQAISVRLPTLDCIDLTLMLHDLARLCKCNGRHRNLSGFENQNANTEQNEQELRSPTISSATLALIAKWIKHIVKIYEGIERNVRVEQALEAGALPSVGAFSHADQLSIESIQKKAMVMYTNTFSVWFPMGVVDGNHGLESSNNETPQTERMAARDITSMQPDICKPLTSLERAIGFVYIFRRSDQGQTMNMSVKIGFSKEVKMRMENIHSKCGFKPRVEYKGKVINAKRVEALVHAELHIRGHRYNVHICDSCNSEHREWFDVSIEEAKGVVEYWLSWMEKHNPYDIHGKFTPEATRNVYAAASRCLQQRSDQSSQISDPLMQENEDVLFEQDSTGQIWFNAYAPFSTVTKETSHDKQADSAIASAALMHLKDLDLQSTHADGLSLSASQSKSRKRVGVELPPALATDSRCSRPVASNPLRNAFIGNGPSFHRQVTLHPPAQPTPSFHLPLGEPSTSGRNSMPATPTPAPRSSWNYSTTTQRGGIPTDDDDDDDDDDDKSHVEQVSDDWMVTVALPEHVPFRLSPHANKTTHKSDKCGQPVLTGKRSRPPSPFGVDSEDFGASEELVVRTGRARDDGRRPRISSTGKLDLPHIVGHRRVRSVGSVA</sequence>
<gene>
    <name evidence="1" type="ORF">H2198_004956</name>
</gene>
<accession>A0ACC3A783</accession>
<comment type="caution">
    <text evidence="1">The sequence shown here is derived from an EMBL/GenBank/DDBJ whole genome shotgun (WGS) entry which is preliminary data.</text>
</comment>